<dbReference type="EMBL" id="CP000479">
    <property type="protein sequence ID" value="ABK64683.1"/>
    <property type="molecule type" value="Genomic_DNA"/>
</dbReference>
<dbReference type="Proteomes" id="UP000001574">
    <property type="component" value="Chromosome"/>
</dbReference>
<dbReference type="HOGENOM" id="CLU_3009387_0_0_11"/>
<reference evidence="1 2" key="1">
    <citation type="submission" date="2006-10" db="EMBL/GenBank/DDBJ databases">
        <authorList>
            <person name="Fleischmann R.D."/>
            <person name="Dodson R.J."/>
            <person name="Haft D.H."/>
            <person name="Merkel J.S."/>
            <person name="Nelson W.C."/>
            <person name="Fraser C.M."/>
        </authorList>
    </citation>
    <scope>NUCLEOTIDE SEQUENCE [LARGE SCALE GENOMIC DNA]</scope>
    <source>
        <strain evidence="1 2">104</strain>
    </source>
</reference>
<gene>
    <name evidence="1" type="ordered locus">MAV_1720</name>
</gene>
<accession>A0A0H2ZSL4</accession>
<dbReference type="KEGG" id="mav:MAV_1720"/>
<evidence type="ECO:0000313" key="2">
    <source>
        <dbReference type="Proteomes" id="UP000001574"/>
    </source>
</evidence>
<proteinExistence type="predicted"/>
<evidence type="ECO:0000313" key="1">
    <source>
        <dbReference type="EMBL" id="ABK64683.1"/>
    </source>
</evidence>
<sequence length="56" mass="5670">MHVSESVPASHGFASGPPTHDAVGCGKFESVNARDPGVHGGHRVGPAKGIAALLIW</sequence>
<dbReference type="AlphaFoldDB" id="A0A0H2ZSL4"/>
<name>A0A0H2ZSL4_MYCA1</name>
<protein>
    <submittedName>
        <fullName evidence="1">Uncharacterized protein</fullName>
    </submittedName>
</protein>
<organism evidence="1 2">
    <name type="scientific">Mycobacterium avium (strain 104)</name>
    <dbReference type="NCBI Taxonomy" id="243243"/>
    <lineage>
        <taxon>Bacteria</taxon>
        <taxon>Bacillati</taxon>
        <taxon>Actinomycetota</taxon>
        <taxon>Actinomycetes</taxon>
        <taxon>Mycobacteriales</taxon>
        <taxon>Mycobacteriaceae</taxon>
        <taxon>Mycobacterium</taxon>
        <taxon>Mycobacterium avium complex (MAC)</taxon>
    </lineage>
</organism>